<dbReference type="Proteomes" id="UP001221208">
    <property type="component" value="Unassembled WGS sequence"/>
</dbReference>
<protein>
    <submittedName>
        <fullName evidence="1">Uncharacterized protein</fullName>
    </submittedName>
</protein>
<organism evidence="1 2">
    <name type="scientific">Janthinobacterium fluminis</name>
    <dbReference type="NCBI Taxonomy" id="2987524"/>
    <lineage>
        <taxon>Bacteria</taxon>
        <taxon>Pseudomonadati</taxon>
        <taxon>Pseudomonadota</taxon>
        <taxon>Betaproteobacteria</taxon>
        <taxon>Burkholderiales</taxon>
        <taxon>Oxalobacteraceae</taxon>
        <taxon>Janthinobacterium</taxon>
    </lineage>
</organism>
<keyword evidence="2" id="KW-1185">Reference proteome</keyword>
<reference evidence="1 2" key="1">
    <citation type="submission" date="2022-10" db="EMBL/GenBank/DDBJ databases">
        <title>Janthinobacterium sp. hw3 Genome sequencing.</title>
        <authorList>
            <person name="Park S."/>
        </authorList>
    </citation>
    <scope>NUCLEOTIDE SEQUENCE [LARGE SCALE GENOMIC DNA]</scope>
    <source>
        <strain evidence="2">hw3</strain>
    </source>
</reference>
<name>A0ABT5JWJ6_9BURK</name>
<comment type="caution">
    <text evidence="1">The sequence shown here is derived from an EMBL/GenBank/DDBJ whole genome shotgun (WGS) entry which is preliminary data.</text>
</comment>
<evidence type="ECO:0000313" key="1">
    <source>
        <dbReference type="EMBL" id="MDC8756929.1"/>
    </source>
</evidence>
<evidence type="ECO:0000313" key="2">
    <source>
        <dbReference type="Proteomes" id="UP001221208"/>
    </source>
</evidence>
<accession>A0ABT5JWJ6</accession>
<dbReference type="EMBL" id="JAQQXR010000001">
    <property type="protein sequence ID" value="MDC8756929.1"/>
    <property type="molecule type" value="Genomic_DNA"/>
</dbReference>
<sequence>MEELDAISGGETTPRDVGIAVGKAIRSAVEWWKTMPKIRPNPEILA</sequence>
<gene>
    <name evidence="1" type="ORF">OIK44_04925</name>
</gene>
<proteinExistence type="predicted"/>